<dbReference type="Pfam" id="PF01488">
    <property type="entry name" value="Shikimate_DH"/>
    <property type="match status" value="1"/>
</dbReference>
<evidence type="ECO:0000259" key="6">
    <source>
        <dbReference type="Pfam" id="PF08501"/>
    </source>
</evidence>
<comment type="pathway">
    <text evidence="1">Metabolic intermediate biosynthesis; chorismate biosynthesis; chorismate from D-erythrose 4-phosphate and phosphoenolpyruvate: step 4/7.</text>
</comment>
<dbReference type="EMBL" id="CP060634">
    <property type="protein sequence ID" value="QNM06696.1"/>
    <property type="molecule type" value="Genomic_DNA"/>
</dbReference>
<dbReference type="PANTHER" id="PTHR21089:SF1">
    <property type="entry name" value="BIFUNCTIONAL 3-DEHYDROQUINATE DEHYDRATASE_SHIKIMATE DEHYDROGENASE, CHLOROPLASTIC"/>
    <property type="match status" value="1"/>
</dbReference>
<evidence type="ECO:0000256" key="3">
    <source>
        <dbReference type="ARBA" id="ARBA00023141"/>
    </source>
</evidence>
<dbReference type="GO" id="GO:0009423">
    <property type="term" value="P:chorismate biosynthetic process"/>
    <property type="evidence" value="ECO:0007669"/>
    <property type="project" value="UniProtKB-UniPathway"/>
</dbReference>
<dbReference type="InterPro" id="IPR013708">
    <property type="entry name" value="Shikimate_DH-bd_N"/>
</dbReference>
<dbReference type="PANTHER" id="PTHR21089">
    <property type="entry name" value="SHIKIMATE DEHYDROGENASE"/>
    <property type="match status" value="1"/>
</dbReference>
<dbReference type="GO" id="GO:0019632">
    <property type="term" value="P:shikimate metabolic process"/>
    <property type="evidence" value="ECO:0007669"/>
    <property type="project" value="TreeGrafter"/>
</dbReference>
<protein>
    <recommendedName>
        <fullName evidence="2">shikimate dehydrogenase (NADP(+))</fullName>
        <ecNumber evidence="2">1.1.1.25</ecNumber>
    </recommendedName>
</protein>
<sequence>MAHSNLICNVETRLMPIIGYPMDHSSASQVYNKLFEIYNINRVMFPIEIQPEGLADYVAAAKTLNIDTYSLTMPLKAAIIPYLDDVDPCSRVFNSVNIVKTVNGKTYGAGMDGKGCVGALLAAGASIEGKTVVLVGAGSISGAIIYELIQHKAGRIILMNRTLAHAESIAKTIEDNWSHPVEAYEATPELLDKYCSCADIFIHSSPVGMHGFPATHSYLGYIEKMPKSCFVLDAIVNPEYTELLKKAQSCGLTVIPGMHMMISQMTEIFDFCFGVRPGEKEKAECRKVLIAYLDSMK</sequence>
<dbReference type="InterPro" id="IPR046346">
    <property type="entry name" value="Aminoacid_DH-like_N_sf"/>
</dbReference>
<dbReference type="RefSeq" id="WP_249304325.1">
    <property type="nucleotide sequence ID" value="NZ_CP060634.1"/>
</dbReference>
<feature type="domain" description="Quinate/shikimate 5-dehydrogenase/glutamyl-tRNA reductase" evidence="5">
    <location>
        <begin position="126"/>
        <end position="180"/>
    </location>
</feature>
<dbReference type="Gene3D" id="3.40.50.10860">
    <property type="entry name" value="Leucine Dehydrogenase, chain A, domain 1"/>
    <property type="match status" value="1"/>
</dbReference>
<evidence type="ECO:0000259" key="5">
    <source>
        <dbReference type="Pfam" id="PF01488"/>
    </source>
</evidence>
<proteinExistence type="predicted"/>
<dbReference type="GO" id="GO:0009073">
    <property type="term" value="P:aromatic amino acid family biosynthetic process"/>
    <property type="evidence" value="ECO:0007669"/>
    <property type="project" value="UniProtKB-KW"/>
</dbReference>
<name>A0A7G9G7B4_9FIRM</name>
<dbReference type="AlphaFoldDB" id="A0A7G9G7B4"/>
<dbReference type="EC" id="1.1.1.25" evidence="2"/>
<reference evidence="7 8" key="1">
    <citation type="submission" date="2020-08" db="EMBL/GenBank/DDBJ databases">
        <authorList>
            <person name="Liu C."/>
            <person name="Sun Q."/>
        </authorList>
    </citation>
    <scope>NUCLEOTIDE SEQUENCE [LARGE SCALE GENOMIC DNA]</scope>
    <source>
        <strain evidence="7 8">NSJ-38</strain>
    </source>
</reference>
<evidence type="ECO:0000256" key="4">
    <source>
        <dbReference type="ARBA" id="ARBA00049442"/>
    </source>
</evidence>
<evidence type="ECO:0000256" key="1">
    <source>
        <dbReference type="ARBA" id="ARBA00004871"/>
    </source>
</evidence>
<dbReference type="InterPro" id="IPR036291">
    <property type="entry name" value="NAD(P)-bd_dom_sf"/>
</dbReference>
<dbReference type="InterPro" id="IPR006151">
    <property type="entry name" value="Shikm_DH/Glu-tRNA_Rdtase"/>
</dbReference>
<evidence type="ECO:0000256" key="2">
    <source>
        <dbReference type="ARBA" id="ARBA00012962"/>
    </source>
</evidence>
<evidence type="ECO:0000313" key="7">
    <source>
        <dbReference type="EMBL" id="QNM06696.1"/>
    </source>
</evidence>
<gene>
    <name evidence="7" type="ORF">H9Q78_06170</name>
</gene>
<dbReference type="CDD" id="cd01065">
    <property type="entry name" value="NAD_bind_Shikimate_DH"/>
    <property type="match status" value="1"/>
</dbReference>
<dbReference type="GO" id="GO:0004764">
    <property type="term" value="F:shikimate 3-dehydrogenase (NADP+) activity"/>
    <property type="evidence" value="ECO:0007669"/>
    <property type="project" value="UniProtKB-EC"/>
</dbReference>
<dbReference type="UniPathway" id="UPA00053">
    <property type="reaction ID" value="UER00087"/>
</dbReference>
<dbReference type="Gene3D" id="3.40.50.720">
    <property type="entry name" value="NAD(P)-binding Rossmann-like Domain"/>
    <property type="match status" value="1"/>
</dbReference>
<keyword evidence="3" id="KW-0057">Aromatic amino acid biosynthesis</keyword>
<keyword evidence="8" id="KW-1185">Reference proteome</keyword>
<accession>A0A7G9G7B4</accession>
<dbReference type="Pfam" id="PF08501">
    <property type="entry name" value="Shikimate_dh_N"/>
    <property type="match status" value="1"/>
</dbReference>
<dbReference type="InterPro" id="IPR022893">
    <property type="entry name" value="Shikimate_DH_fam"/>
</dbReference>
<comment type="catalytic activity">
    <reaction evidence="4">
        <text>shikimate + NADP(+) = 3-dehydroshikimate + NADPH + H(+)</text>
        <dbReference type="Rhea" id="RHEA:17737"/>
        <dbReference type="ChEBI" id="CHEBI:15378"/>
        <dbReference type="ChEBI" id="CHEBI:16630"/>
        <dbReference type="ChEBI" id="CHEBI:36208"/>
        <dbReference type="ChEBI" id="CHEBI:57783"/>
        <dbReference type="ChEBI" id="CHEBI:58349"/>
        <dbReference type="EC" id="1.1.1.25"/>
    </reaction>
</comment>
<dbReference type="SUPFAM" id="SSF51735">
    <property type="entry name" value="NAD(P)-binding Rossmann-fold domains"/>
    <property type="match status" value="1"/>
</dbReference>
<dbReference type="SUPFAM" id="SSF53223">
    <property type="entry name" value="Aminoacid dehydrogenase-like, N-terminal domain"/>
    <property type="match status" value="1"/>
</dbReference>
<keyword evidence="3" id="KW-0028">Amino-acid biosynthesis</keyword>
<dbReference type="Proteomes" id="UP000515823">
    <property type="component" value="Chromosome"/>
</dbReference>
<evidence type="ECO:0000313" key="8">
    <source>
        <dbReference type="Proteomes" id="UP000515823"/>
    </source>
</evidence>
<organism evidence="7 8">
    <name type="scientific">Qiania dongpingensis</name>
    <dbReference type="NCBI Taxonomy" id="2763669"/>
    <lineage>
        <taxon>Bacteria</taxon>
        <taxon>Bacillati</taxon>
        <taxon>Bacillota</taxon>
        <taxon>Clostridia</taxon>
        <taxon>Lachnospirales</taxon>
        <taxon>Lachnospiraceae</taxon>
        <taxon>Qiania</taxon>
    </lineage>
</organism>
<dbReference type="KEGG" id="qdo:H9Q78_06170"/>
<feature type="domain" description="Shikimate dehydrogenase substrate binding N-terminal" evidence="6">
    <location>
        <begin position="17"/>
        <end position="99"/>
    </location>
</feature>